<accession>A0A1Q9B0S8</accession>
<reference evidence="1 2" key="1">
    <citation type="submission" date="2016-09" db="EMBL/GenBank/DDBJ databases">
        <title>Rhizobium sp. nov., a novel species isolated from the rice rhizosphere.</title>
        <authorList>
            <person name="Zhao J."/>
            <person name="Zhang X."/>
        </authorList>
    </citation>
    <scope>NUCLEOTIDE SEQUENCE [LARGE SCALE GENOMIC DNA]</scope>
    <source>
        <strain evidence="1 2">1.7048</strain>
    </source>
</reference>
<dbReference type="Pfam" id="PF25212">
    <property type="entry name" value="HVO_A0114"/>
    <property type="match status" value="1"/>
</dbReference>
<dbReference type="Proteomes" id="UP000186364">
    <property type="component" value="Unassembled WGS sequence"/>
</dbReference>
<dbReference type="OrthoDB" id="7471569at2"/>
<dbReference type="InterPro" id="IPR036390">
    <property type="entry name" value="WH_DNA-bd_sf"/>
</dbReference>
<gene>
    <name evidence="1" type="ORF">BJF93_08120</name>
</gene>
<dbReference type="SUPFAM" id="SSF46785">
    <property type="entry name" value="Winged helix' DNA-binding domain"/>
    <property type="match status" value="1"/>
</dbReference>
<dbReference type="AlphaFoldDB" id="A0A1Q9B0S8"/>
<sequence length="120" mass="13500">MTKALIRIVRDDAEALEDAAARFREAWAGRGDSQVVLTFSSPTQLFEVLSPKRWQLIETLQATGPQSLRALARALGRDVKRVHQDVHQLIDWSLIAHDEAGRVFVPFEVIHADFDLRAVA</sequence>
<name>A0A1Q9B0S8_9HYPH</name>
<protein>
    <submittedName>
        <fullName evidence="1">Transcriptional regulator</fullName>
    </submittedName>
</protein>
<evidence type="ECO:0000313" key="1">
    <source>
        <dbReference type="EMBL" id="OLP61574.1"/>
    </source>
</evidence>
<proteinExistence type="predicted"/>
<organism evidence="1 2">
    <name type="scientific">Xaviernesmea oryzae</name>
    <dbReference type="NCBI Taxonomy" id="464029"/>
    <lineage>
        <taxon>Bacteria</taxon>
        <taxon>Pseudomonadati</taxon>
        <taxon>Pseudomonadota</taxon>
        <taxon>Alphaproteobacteria</taxon>
        <taxon>Hyphomicrobiales</taxon>
        <taxon>Rhizobiaceae</taxon>
        <taxon>Rhizobium/Agrobacterium group</taxon>
        <taxon>Xaviernesmea</taxon>
    </lineage>
</organism>
<dbReference type="EMBL" id="MKIP01000031">
    <property type="protein sequence ID" value="OLP61574.1"/>
    <property type="molecule type" value="Genomic_DNA"/>
</dbReference>
<comment type="caution">
    <text evidence="1">The sequence shown here is derived from an EMBL/GenBank/DDBJ whole genome shotgun (WGS) entry which is preliminary data.</text>
</comment>
<dbReference type="RefSeq" id="WP_075626237.1">
    <property type="nucleotide sequence ID" value="NZ_FOAM01000005.1"/>
</dbReference>
<keyword evidence="2" id="KW-1185">Reference proteome</keyword>
<evidence type="ECO:0000313" key="2">
    <source>
        <dbReference type="Proteomes" id="UP000186364"/>
    </source>
</evidence>